<dbReference type="EMBL" id="BMAC01000298">
    <property type="protein sequence ID" value="GFP92985.1"/>
    <property type="molecule type" value="Genomic_DNA"/>
</dbReference>
<gene>
    <name evidence="1" type="ORF">PHJA_001442800</name>
</gene>
<dbReference type="PANTHER" id="PTHR32098:SF5">
    <property type="entry name" value="LYCOPENE BETA_EPSILON CYCLASE PROTEIN"/>
    <property type="match status" value="1"/>
</dbReference>
<name>A0A830CCM5_9LAMI</name>
<comment type="caution">
    <text evidence="1">The sequence shown here is derived from an EMBL/GenBank/DDBJ whole genome shotgun (WGS) entry which is preliminary data.</text>
</comment>
<sequence>MCLCCAKEHNVCAKCSCQVNHIIGRDLSEVEAEQKTLEERIMESIPVNGEVGGAGGAYSYNALKTLDDVWSSIFSSSPVVEEPRQVVSNVPSLFSKFEQAEKCNDIFNSNATVGGRQESLIDHRLLDEILIFGILSFPRPAIATSQMEKINFKDPASRVVGGDRIMWCRPFTTKCASRSVNGSGDGPAEGAYISLDEGVWLWW</sequence>
<dbReference type="AlphaFoldDB" id="A0A830CCM5"/>
<evidence type="ECO:0000313" key="2">
    <source>
        <dbReference type="Proteomes" id="UP000653305"/>
    </source>
</evidence>
<reference evidence="1" key="1">
    <citation type="submission" date="2020-07" db="EMBL/GenBank/DDBJ databases">
        <title>Ethylene signaling mediates host invasion by parasitic plants.</title>
        <authorList>
            <person name="Yoshida S."/>
        </authorList>
    </citation>
    <scope>NUCLEOTIDE SEQUENCE</scope>
    <source>
        <strain evidence="1">Okayama</strain>
    </source>
</reference>
<accession>A0A830CCM5</accession>
<proteinExistence type="predicted"/>
<dbReference type="PANTHER" id="PTHR32098">
    <property type="entry name" value="LYCOPENE BETA/EPSILON CYCLASE PROTEIN"/>
    <property type="match status" value="1"/>
</dbReference>
<organism evidence="1 2">
    <name type="scientific">Phtheirospermum japonicum</name>
    <dbReference type="NCBI Taxonomy" id="374723"/>
    <lineage>
        <taxon>Eukaryota</taxon>
        <taxon>Viridiplantae</taxon>
        <taxon>Streptophyta</taxon>
        <taxon>Embryophyta</taxon>
        <taxon>Tracheophyta</taxon>
        <taxon>Spermatophyta</taxon>
        <taxon>Magnoliopsida</taxon>
        <taxon>eudicotyledons</taxon>
        <taxon>Gunneridae</taxon>
        <taxon>Pentapetalae</taxon>
        <taxon>asterids</taxon>
        <taxon>lamiids</taxon>
        <taxon>Lamiales</taxon>
        <taxon>Orobanchaceae</taxon>
        <taxon>Orobanchaceae incertae sedis</taxon>
        <taxon>Phtheirospermum</taxon>
    </lineage>
</organism>
<keyword evidence="2" id="KW-1185">Reference proteome</keyword>
<protein>
    <submittedName>
        <fullName evidence="1">Uncharacterized protein</fullName>
    </submittedName>
</protein>
<dbReference type="OrthoDB" id="4211at2759"/>
<evidence type="ECO:0000313" key="1">
    <source>
        <dbReference type="EMBL" id="GFP92985.1"/>
    </source>
</evidence>
<dbReference type="Proteomes" id="UP000653305">
    <property type="component" value="Unassembled WGS sequence"/>
</dbReference>